<dbReference type="eggNOG" id="ENOG502RXWU">
    <property type="taxonomic scope" value="Eukaryota"/>
</dbReference>
<dbReference type="PANTHER" id="PTHR14869">
    <property type="entry name" value="MYC TARGET PROTEIN 1"/>
    <property type="match status" value="1"/>
</dbReference>
<reference evidence="2 3" key="1">
    <citation type="journal article" date="2011" name="Genome Biol. Evol.">
        <title>Integration of the genetic map and genome assembly of fugu facilitates insights into distinct features of genome evolution in teleosts and mammals.</title>
        <authorList>
            <person name="Kai W."/>
            <person name="Kikuchi K."/>
            <person name="Tohari S."/>
            <person name="Chew A.K."/>
            <person name="Tay A."/>
            <person name="Fujiwara A."/>
            <person name="Hosoya S."/>
            <person name="Suetake H."/>
            <person name="Naruse K."/>
            <person name="Brenner S."/>
            <person name="Suzuki Y."/>
            <person name="Venkatesh B."/>
        </authorList>
    </citation>
    <scope>NUCLEOTIDE SEQUENCE [LARGE SCALE GENOMIC DNA]</scope>
</reference>
<feature type="transmembrane region" description="Helical" evidence="1">
    <location>
        <begin position="20"/>
        <end position="47"/>
    </location>
</feature>
<dbReference type="PANTHER" id="PTHR14869:SF0">
    <property type="entry name" value="MYC TARGET PROTEIN 1"/>
    <property type="match status" value="1"/>
</dbReference>
<protein>
    <submittedName>
        <fullName evidence="2">Myc target 1a</fullName>
    </submittedName>
</protein>
<keyword evidence="1" id="KW-0812">Transmembrane</keyword>
<dbReference type="Pfam" id="PF15179">
    <property type="entry name" value="Myc_target_1"/>
    <property type="match status" value="1"/>
</dbReference>
<dbReference type="FunCoup" id="H2VBA7">
    <property type="interactions" value="557"/>
</dbReference>
<dbReference type="Proteomes" id="UP000005226">
    <property type="component" value="Chromosome 16"/>
</dbReference>
<dbReference type="InParanoid" id="H2VBA7"/>
<keyword evidence="1" id="KW-0472">Membrane</keyword>
<dbReference type="InterPro" id="IPR029180">
    <property type="entry name" value="Myc_target_1"/>
</dbReference>
<keyword evidence="3" id="KW-1185">Reference proteome</keyword>
<evidence type="ECO:0000313" key="2">
    <source>
        <dbReference type="Ensembl" id="ENSTRUP00000046499.2"/>
    </source>
</evidence>
<dbReference type="GO" id="GO:0005654">
    <property type="term" value="C:nucleoplasm"/>
    <property type="evidence" value="ECO:0007669"/>
    <property type="project" value="TreeGrafter"/>
</dbReference>
<reference evidence="2" key="3">
    <citation type="submission" date="2025-09" db="UniProtKB">
        <authorList>
            <consortium name="Ensembl"/>
        </authorList>
    </citation>
    <scope>IDENTIFICATION</scope>
</reference>
<dbReference type="HOGENOM" id="CLU_104680_0_0_1"/>
<name>H2VBA7_TAKRU</name>
<dbReference type="GeneTree" id="ENSGT00390000011642"/>
<reference evidence="2" key="2">
    <citation type="submission" date="2025-08" db="UniProtKB">
        <authorList>
            <consortium name="Ensembl"/>
        </authorList>
    </citation>
    <scope>IDENTIFICATION</scope>
</reference>
<dbReference type="Ensembl" id="ENSTRUT00000046657.3">
    <property type="protein sequence ID" value="ENSTRUP00000046499.2"/>
    <property type="gene ID" value="ENSTRUG00000018174.3"/>
</dbReference>
<dbReference type="RefSeq" id="XP_029705348.1">
    <property type="nucleotide sequence ID" value="XM_029849488.1"/>
</dbReference>
<sequence length="195" mass="21468">MAENNTSPLLETLQSFDAVPLIVAFCVSMAVGLILGAVANVILTWMYRRKTGSARITRCPPHRSRTWWNLPGFNRSRSYDCHSNNSLVSAALMSYRQTSSPDHYEANLKSSFRGSTFHPLLQDSQFTREADEGSQTCLSPTPTTSTGLVQTGTDCAANPPTLVSFWGNNNLRGFPNQSLLPASESILRAYDETCI</sequence>
<dbReference type="GO" id="GO:0035162">
    <property type="term" value="P:embryonic hemopoiesis"/>
    <property type="evidence" value="ECO:0007669"/>
    <property type="project" value="Ensembl"/>
</dbReference>
<dbReference type="AlphaFoldDB" id="H2VBA7"/>
<dbReference type="OMA" id="HYDCHSS"/>
<dbReference type="GeneID" id="115252949"/>
<dbReference type="OrthoDB" id="9943706at2759"/>
<gene>
    <name evidence="2" type="primary">myct1a</name>
</gene>
<evidence type="ECO:0000313" key="3">
    <source>
        <dbReference type="Proteomes" id="UP000005226"/>
    </source>
</evidence>
<accession>H2VBA7</accession>
<organism evidence="2 3">
    <name type="scientific">Takifugu rubripes</name>
    <name type="common">Japanese pufferfish</name>
    <name type="synonym">Fugu rubripes</name>
    <dbReference type="NCBI Taxonomy" id="31033"/>
    <lineage>
        <taxon>Eukaryota</taxon>
        <taxon>Metazoa</taxon>
        <taxon>Chordata</taxon>
        <taxon>Craniata</taxon>
        <taxon>Vertebrata</taxon>
        <taxon>Euteleostomi</taxon>
        <taxon>Actinopterygii</taxon>
        <taxon>Neopterygii</taxon>
        <taxon>Teleostei</taxon>
        <taxon>Neoteleostei</taxon>
        <taxon>Acanthomorphata</taxon>
        <taxon>Eupercaria</taxon>
        <taxon>Tetraodontiformes</taxon>
        <taxon>Tetradontoidea</taxon>
        <taxon>Tetraodontidae</taxon>
        <taxon>Takifugu</taxon>
    </lineage>
</organism>
<evidence type="ECO:0000256" key="1">
    <source>
        <dbReference type="SAM" id="Phobius"/>
    </source>
</evidence>
<proteinExistence type="predicted"/>
<keyword evidence="1" id="KW-1133">Transmembrane helix</keyword>